<dbReference type="GO" id="GO:0005975">
    <property type="term" value="P:carbohydrate metabolic process"/>
    <property type="evidence" value="ECO:0007669"/>
    <property type="project" value="InterPro"/>
</dbReference>
<dbReference type="PIRSF" id="PIRSF037228">
    <property type="entry name" value="Lant_mod_RumM"/>
    <property type="match status" value="1"/>
</dbReference>
<reference evidence="4" key="1">
    <citation type="submission" date="2018-12" db="EMBL/GenBank/DDBJ databases">
        <title>Tengunoibacter tsumagoiensis gen. nov., sp. nov., Dictyobacter kobayashii sp. nov., D. alpinus sp. nov., and D. joshuensis sp. nov. and description of Dictyobacteraceae fam. nov. within the order Ktedonobacterales isolated from Tengu-no-mugimeshi.</title>
        <authorList>
            <person name="Wang C.M."/>
            <person name="Zheng Y."/>
            <person name="Sakai Y."/>
            <person name="Toyoda A."/>
            <person name="Minakuchi Y."/>
            <person name="Abe K."/>
            <person name="Yokota A."/>
            <person name="Yabe S."/>
        </authorList>
    </citation>
    <scope>NUCLEOTIDE SEQUENCE [LARGE SCALE GENOMIC DNA]</scope>
    <source>
        <strain evidence="4">S-27</strain>
    </source>
</reference>
<evidence type="ECO:0000259" key="2">
    <source>
        <dbReference type="Pfam" id="PF13575"/>
    </source>
</evidence>
<dbReference type="Pfam" id="PF05147">
    <property type="entry name" value="LANC_like"/>
    <property type="match status" value="1"/>
</dbReference>
<dbReference type="NCBIfam" id="TIGR03897">
    <property type="entry name" value="lanti_2_LanM"/>
    <property type="match status" value="1"/>
</dbReference>
<dbReference type="GO" id="GO:0031179">
    <property type="term" value="P:peptide modification"/>
    <property type="evidence" value="ECO:0007669"/>
    <property type="project" value="InterPro"/>
</dbReference>
<evidence type="ECO:0000313" key="3">
    <source>
        <dbReference type="EMBL" id="GCE09049.1"/>
    </source>
</evidence>
<dbReference type="Pfam" id="PF13575">
    <property type="entry name" value="DUF4135"/>
    <property type="match status" value="1"/>
</dbReference>
<dbReference type="EMBL" id="BIFQ01000002">
    <property type="protein sequence ID" value="GCE09049.1"/>
    <property type="molecule type" value="Genomic_DNA"/>
</dbReference>
<feature type="binding site" evidence="1">
    <location>
        <position position="975"/>
    </location>
    <ligand>
        <name>Zn(2+)</name>
        <dbReference type="ChEBI" id="CHEBI:29105"/>
    </ligand>
</feature>
<feature type="binding site" evidence="1">
    <location>
        <position position="1020"/>
    </location>
    <ligand>
        <name>Zn(2+)</name>
        <dbReference type="ChEBI" id="CHEBI:29105"/>
    </ligand>
</feature>
<dbReference type="SUPFAM" id="SSF158745">
    <property type="entry name" value="LanC-like"/>
    <property type="match status" value="1"/>
</dbReference>
<dbReference type="PRINTS" id="PR01950">
    <property type="entry name" value="LANCSUPER"/>
</dbReference>
<dbReference type="InterPro" id="IPR007822">
    <property type="entry name" value="LANC-like"/>
</dbReference>
<comment type="caution">
    <text evidence="3">The sequence shown here is derived from an EMBL/GenBank/DDBJ whole genome shotgun (WGS) entry which is preliminary data.</text>
</comment>
<dbReference type="Proteomes" id="UP000287224">
    <property type="component" value="Unassembled WGS sequence"/>
</dbReference>
<organism evidence="3 4">
    <name type="scientific">Dictyobacter aurantiacus</name>
    <dbReference type="NCBI Taxonomy" id="1936993"/>
    <lineage>
        <taxon>Bacteria</taxon>
        <taxon>Bacillati</taxon>
        <taxon>Chloroflexota</taxon>
        <taxon>Ktedonobacteria</taxon>
        <taxon>Ktedonobacterales</taxon>
        <taxon>Dictyobacteraceae</taxon>
        <taxon>Dictyobacter</taxon>
    </lineage>
</organism>
<dbReference type="AlphaFoldDB" id="A0A401ZQ98"/>
<accession>A0A401ZQ98</accession>
<gene>
    <name evidence="3" type="ORF">KDAU_63780</name>
</gene>
<dbReference type="InterPro" id="IPR012341">
    <property type="entry name" value="6hp_glycosidase-like_sf"/>
</dbReference>
<evidence type="ECO:0000256" key="1">
    <source>
        <dbReference type="PIRSR" id="PIRSR607822-1"/>
    </source>
</evidence>
<dbReference type="PRINTS" id="PR01955">
    <property type="entry name" value="LANCFRANKIA"/>
</dbReference>
<dbReference type="InterPro" id="IPR025410">
    <property type="entry name" value="Lant_dehyd"/>
</dbReference>
<proteinExistence type="predicted"/>
<dbReference type="GO" id="GO:0005886">
    <property type="term" value="C:plasma membrane"/>
    <property type="evidence" value="ECO:0007669"/>
    <property type="project" value="TreeGrafter"/>
</dbReference>
<feature type="binding site" evidence="1">
    <location>
        <position position="1021"/>
    </location>
    <ligand>
        <name>Zn(2+)</name>
        <dbReference type="ChEBI" id="CHEBI:29105"/>
    </ligand>
</feature>
<dbReference type="CDD" id="cd04792">
    <property type="entry name" value="LanM-like"/>
    <property type="match status" value="1"/>
</dbReference>
<dbReference type="PANTHER" id="PTHR12736:SF7">
    <property type="entry name" value="LANC-LIKE PROTEIN 3"/>
    <property type="match status" value="1"/>
</dbReference>
<dbReference type="Gene3D" id="1.50.10.10">
    <property type="match status" value="1"/>
</dbReference>
<evidence type="ECO:0000313" key="4">
    <source>
        <dbReference type="Proteomes" id="UP000287224"/>
    </source>
</evidence>
<name>A0A401ZQ98_9CHLR</name>
<dbReference type="SMART" id="SM01260">
    <property type="entry name" value="LANC_like"/>
    <property type="match status" value="1"/>
</dbReference>
<sequence>MLIGNTYMKQSLEINKQHDSYTAGWFRALSLTERAVSLPQHGDTEEPQTISEAQLAMARKHLNRWKEQLPFSNTSLFEQRLASDGLAEKEALFLLAESPEQLQERVAATISLSWLHTLIDAYTRYTPEQSPLKIFKPQERPNHSGAFLETVEPLIISGLLRLQAGIHALSQMYTRLPFDPNTIIPLLLAQIPDRVLPKMVKTMVLELHIARLQGRLRGETAEKRFQDFVEQLIQPQNMLQLLEEYAVLARLLVESIDMWVDYNLEILTRLCDDWPEILATFRPQHEPGTLIEINASQGDTHRRGHSVAVLVWDSGFRLVYKPRSLAVDAHFQELLAWLNQHGYQLGFRTIKLVQRPTHGWAEFIAPQTCTSMEQVQRFYERQGGYLALLHALAATDFHAENIIAAGEHPVLIDLEALFHPYLLKEIERQKQSPAIRALDYSVLRIGLLPQRIWSSEQGEGIDVSGLGGAAGQMTPTPVTRWADIGTDTMQMRLEHIEVKLGDHRPTLNEQDIDTNMFRETISAGFRAVYQLLRQHRQQLLAEVLPRFTHDEIRCLIRATGYYSILVNNSFHPDILRNALDRDRFFDRLWINVEQDPQLARVVTQERLDLQRADIPIFTTRANSIDLISSQGEVISDFFEDTGMNAAIRHLQSFDDQNLLRQEWLINAAFASITQVTDPQVQRSISFNPESPTATAEDCLALASEIGDRLIEIAFHNENIVEWLTLIQMRETEWQIVFTDAELYNGSGGIALFLAYLGQQTGEERYTVQARKALQATRLKVHTHIVQGDEYGLGAFTGLGSFFYLLTHLGTLWQEEELYTEAEELIQQLSPLIARETAYDVNSGVAGCLLALLSLYKIHPTPSVLQIAIECGEHLLEHMRSTPEGKGWSRSDDQVPLTGFAHGNAGIAMSLAQLYAITGEQRFLSAAREAVAYETAHYSQEQQNWRDLRRHRQATARVDGQSLQKEEEPNDMVSWCHGASGIALARLGSLEADPRDVLYTDITNALDTTLRQGFEANHSLCHGDMGNLDILLIANQVLATDRYQADIQRLSALLLQSIREQGWITGVPQGIEVPGLMTGLAGIGYALLRMAAPTRIPSVLLLAPPIKL</sequence>
<dbReference type="PANTHER" id="PTHR12736">
    <property type="entry name" value="LANC-LIKE PROTEIN"/>
    <property type="match status" value="1"/>
</dbReference>
<protein>
    <submittedName>
        <fullName evidence="3">Lanthionine synthetase</fullName>
    </submittedName>
</protein>
<keyword evidence="4" id="KW-1185">Reference proteome</keyword>
<keyword evidence="1" id="KW-0862">Zinc</keyword>
<keyword evidence="1" id="KW-0479">Metal-binding</keyword>
<dbReference type="InterPro" id="IPR017146">
    <property type="entry name" value="Lanti_2_LanM"/>
</dbReference>
<feature type="domain" description="Lantibiotic biosynthesis protein dehydration" evidence="2">
    <location>
        <begin position="245"/>
        <end position="620"/>
    </location>
</feature>
<dbReference type="GO" id="GO:0046872">
    <property type="term" value="F:metal ion binding"/>
    <property type="evidence" value="ECO:0007669"/>
    <property type="project" value="UniProtKB-KW"/>
</dbReference>